<name>A0A4V1B0Y1_9BURK</name>
<dbReference type="OrthoDB" id="8265034at2"/>
<protein>
    <submittedName>
        <fullName evidence="1">Uncharacterized protein</fullName>
    </submittedName>
</protein>
<reference evidence="1 2" key="1">
    <citation type="submission" date="2019-03" db="EMBL/GenBank/DDBJ databases">
        <title>Paraburkholderia sp. 7MH5, isolated from subtropical forest soil.</title>
        <authorList>
            <person name="Gao Z.-H."/>
            <person name="Qiu L.-H."/>
        </authorList>
    </citation>
    <scope>NUCLEOTIDE SEQUENCE [LARGE SCALE GENOMIC DNA]</scope>
    <source>
        <strain evidence="1 2">7MH5</strain>
        <plasmid evidence="1 2">unnamed1</plasmid>
    </source>
</reference>
<sequence>MDRAKTLRTGDPKLALEVAWFVPAKYGKLSTIEAALHGQFAERIAFHDEGTSEWFFGEAKWASEFIENLLEEWSRHPISDVFANAENRVCRAYEADLESLYGPPVRLDPESGMPW</sequence>
<evidence type="ECO:0000313" key="2">
    <source>
        <dbReference type="Proteomes" id="UP000295727"/>
    </source>
</evidence>
<keyword evidence="2" id="KW-1185">Reference proteome</keyword>
<proteinExistence type="predicted"/>
<geneLocation type="plasmid" evidence="1 2">
    <name>unnamed1</name>
</geneLocation>
<dbReference type="KEGG" id="ppai:E1956_45475"/>
<keyword evidence="1" id="KW-0614">Plasmid</keyword>
<accession>A0A4V1B0Y1</accession>
<dbReference type="EMBL" id="CP038152">
    <property type="protein sequence ID" value="QBR04353.1"/>
    <property type="molecule type" value="Genomic_DNA"/>
</dbReference>
<gene>
    <name evidence="1" type="ORF">E1956_45475</name>
</gene>
<evidence type="ECO:0000313" key="1">
    <source>
        <dbReference type="EMBL" id="QBR04353.1"/>
    </source>
</evidence>
<organism evidence="1 2">
    <name type="scientific">Paraburkholderia pallida</name>
    <dbReference type="NCBI Taxonomy" id="2547399"/>
    <lineage>
        <taxon>Bacteria</taxon>
        <taxon>Pseudomonadati</taxon>
        <taxon>Pseudomonadota</taxon>
        <taxon>Betaproteobacteria</taxon>
        <taxon>Burkholderiales</taxon>
        <taxon>Burkholderiaceae</taxon>
        <taxon>Paraburkholderia</taxon>
    </lineage>
</organism>
<dbReference type="AlphaFoldDB" id="A0A4V1B0Y1"/>
<dbReference type="Proteomes" id="UP000295727">
    <property type="component" value="Plasmid unnamed1"/>
</dbReference>